<dbReference type="EMBL" id="CP035492">
    <property type="protein sequence ID" value="QAY67259.1"/>
    <property type="molecule type" value="Genomic_DNA"/>
</dbReference>
<dbReference type="GO" id="GO:0016791">
    <property type="term" value="F:phosphatase activity"/>
    <property type="evidence" value="ECO:0007669"/>
    <property type="project" value="TreeGrafter"/>
</dbReference>
<reference evidence="5 6" key="1">
    <citation type="submission" date="2019-01" db="EMBL/GenBank/DDBJ databases">
        <title>Genome sequencing of strain FW100M-2.</title>
        <authorList>
            <person name="Heo J."/>
            <person name="Kim S.-J."/>
            <person name="Kim J.-S."/>
            <person name="Hong S.-B."/>
            <person name="Kwon S.-W."/>
        </authorList>
    </citation>
    <scope>NUCLEOTIDE SEQUENCE [LARGE SCALE GENOMIC DNA]</scope>
    <source>
        <strain evidence="5 6">FW100M-2</strain>
    </source>
</reference>
<accession>A0A4P6EZL1</accession>
<dbReference type="GO" id="GO:0044281">
    <property type="term" value="P:small molecule metabolic process"/>
    <property type="evidence" value="ECO:0007669"/>
    <property type="project" value="UniProtKB-ARBA"/>
</dbReference>
<dbReference type="InterPro" id="IPR036412">
    <property type="entry name" value="HAD-like_sf"/>
</dbReference>
<dbReference type="SUPFAM" id="SSF56784">
    <property type="entry name" value="HAD-like"/>
    <property type="match status" value="1"/>
</dbReference>
<keyword evidence="6" id="KW-1185">Reference proteome</keyword>
<organism evidence="5 6">
    <name type="scientific">Paenibacillus protaetiae</name>
    <dbReference type="NCBI Taxonomy" id="2509456"/>
    <lineage>
        <taxon>Bacteria</taxon>
        <taxon>Bacillati</taxon>
        <taxon>Bacillota</taxon>
        <taxon>Bacilli</taxon>
        <taxon>Bacillales</taxon>
        <taxon>Paenibacillaceae</taxon>
        <taxon>Paenibacillus</taxon>
    </lineage>
</organism>
<dbReference type="AlphaFoldDB" id="A0A4P6EZL1"/>
<dbReference type="Gene3D" id="1.20.120.710">
    <property type="entry name" value="Haloacid dehalogenase hydrolase-like domain"/>
    <property type="match status" value="1"/>
</dbReference>
<sequence length="240" mass="26844">MLLKGKQAVFFDVDDTLYDHLAPFRTAVEQAAGADGMFPYEEAYHRLRYYSDTLSAELGGTEAMEAAGRLEWMRSERFRRTLGEFGMELSEQEAAAVQAAYIGCQYRFDMFPGARELIGRLKEAGHVVGLITNGAGAHQQKKIDSMQLEELIPAELQFITGVVGWDKPDRRIFDHVCGLTGVAPEDSCYIGDSWRNDVIGALGAGWTAIWLNHRHQQPETAHKPHHIASSYEELSRLLLG</sequence>
<dbReference type="OrthoDB" id="25198at2"/>
<dbReference type="RefSeq" id="WP_129441692.1">
    <property type="nucleotide sequence ID" value="NZ_CP035492.1"/>
</dbReference>
<proteinExistence type="predicted"/>
<keyword evidence="3 5" id="KW-0378">Hydrolase</keyword>
<name>A0A4P6EZL1_9BACL</name>
<dbReference type="SFLD" id="SFLDG01129">
    <property type="entry name" value="C1.5:_HAD__Beta-PGM__Phosphata"/>
    <property type="match status" value="1"/>
</dbReference>
<dbReference type="Proteomes" id="UP000293568">
    <property type="component" value="Chromosome"/>
</dbReference>
<evidence type="ECO:0000256" key="2">
    <source>
        <dbReference type="ARBA" id="ARBA00022723"/>
    </source>
</evidence>
<protein>
    <submittedName>
        <fullName evidence="5">HAD family hydrolase</fullName>
    </submittedName>
</protein>
<evidence type="ECO:0000313" key="5">
    <source>
        <dbReference type="EMBL" id="QAY67259.1"/>
    </source>
</evidence>
<dbReference type="PRINTS" id="PR00413">
    <property type="entry name" value="HADHALOGNASE"/>
</dbReference>
<dbReference type="KEGG" id="pprt:ET464_13480"/>
<dbReference type="SFLD" id="SFLDS00003">
    <property type="entry name" value="Haloacid_Dehalogenase"/>
    <property type="match status" value="1"/>
</dbReference>
<evidence type="ECO:0000313" key="6">
    <source>
        <dbReference type="Proteomes" id="UP000293568"/>
    </source>
</evidence>
<dbReference type="PANTHER" id="PTHR46470">
    <property type="entry name" value="N-ACYLNEURAMINATE-9-PHOSPHATASE"/>
    <property type="match status" value="1"/>
</dbReference>
<evidence type="ECO:0000256" key="3">
    <source>
        <dbReference type="ARBA" id="ARBA00022801"/>
    </source>
</evidence>
<dbReference type="InterPro" id="IPR006439">
    <property type="entry name" value="HAD-SF_hydro_IA"/>
</dbReference>
<dbReference type="Gene3D" id="3.40.50.1000">
    <property type="entry name" value="HAD superfamily/HAD-like"/>
    <property type="match status" value="1"/>
</dbReference>
<dbReference type="PANTHER" id="PTHR46470:SF2">
    <property type="entry name" value="GLYCERALDEHYDE 3-PHOSPHATE PHOSPHATASE"/>
    <property type="match status" value="1"/>
</dbReference>
<dbReference type="GO" id="GO:0046872">
    <property type="term" value="F:metal ion binding"/>
    <property type="evidence" value="ECO:0007669"/>
    <property type="project" value="UniProtKB-KW"/>
</dbReference>
<dbReference type="NCBIfam" id="TIGR01549">
    <property type="entry name" value="HAD-SF-IA-v1"/>
    <property type="match status" value="1"/>
</dbReference>
<dbReference type="InterPro" id="IPR051400">
    <property type="entry name" value="HAD-like_hydrolase"/>
</dbReference>
<evidence type="ECO:0000256" key="1">
    <source>
        <dbReference type="ARBA" id="ARBA00001946"/>
    </source>
</evidence>
<gene>
    <name evidence="5" type="ORF">ET464_13480</name>
</gene>
<keyword evidence="2" id="KW-0479">Metal-binding</keyword>
<dbReference type="InterPro" id="IPR023214">
    <property type="entry name" value="HAD_sf"/>
</dbReference>
<dbReference type="Pfam" id="PF00702">
    <property type="entry name" value="Hydrolase"/>
    <property type="match status" value="1"/>
</dbReference>
<evidence type="ECO:0000256" key="4">
    <source>
        <dbReference type="ARBA" id="ARBA00022842"/>
    </source>
</evidence>
<keyword evidence="4" id="KW-0460">Magnesium</keyword>
<comment type="cofactor">
    <cofactor evidence="1">
        <name>Mg(2+)</name>
        <dbReference type="ChEBI" id="CHEBI:18420"/>
    </cofactor>
</comment>